<dbReference type="SMART" id="SM00847">
    <property type="entry name" value="HA2"/>
    <property type="match status" value="1"/>
</dbReference>
<dbReference type="GO" id="GO:0003723">
    <property type="term" value="F:RNA binding"/>
    <property type="evidence" value="ECO:0007669"/>
    <property type="project" value="TreeGrafter"/>
</dbReference>
<evidence type="ECO:0000259" key="7">
    <source>
        <dbReference type="PROSITE" id="PS51194"/>
    </source>
</evidence>
<evidence type="ECO:0000313" key="9">
    <source>
        <dbReference type="Proteomes" id="UP000192343"/>
    </source>
</evidence>
<dbReference type="PROSITE" id="PS51194">
    <property type="entry name" value="HELICASE_CTER"/>
    <property type="match status" value="1"/>
</dbReference>
<evidence type="ECO:0000313" key="8">
    <source>
        <dbReference type="EMBL" id="ORC34528.1"/>
    </source>
</evidence>
<dbReference type="PANTHER" id="PTHR18934:SF99">
    <property type="entry name" value="ATP-DEPENDENT RNA HELICASE DHX37-RELATED"/>
    <property type="match status" value="1"/>
</dbReference>
<dbReference type="PROSITE" id="PS51192">
    <property type="entry name" value="HELICASE_ATP_BIND_1"/>
    <property type="match status" value="1"/>
</dbReference>
<keyword evidence="9" id="KW-1185">Reference proteome</keyword>
<evidence type="ECO:0000256" key="5">
    <source>
        <dbReference type="ARBA" id="ARBA00022840"/>
    </source>
</evidence>
<evidence type="ECO:0000256" key="2">
    <source>
        <dbReference type="ARBA" id="ARBA00022741"/>
    </source>
</evidence>
<dbReference type="PROSITE" id="PS00690">
    <property type="entry name" value="DEAH_ATP_HELICASE"/>
    <property type="match status" value="1"/>
</dbReference>
<protein>
    <submittedName>
        <fullName evidence="8">DEAD/DEAH box helicase</fullName>
    </submittedName>
</protein>
<dbReference type="Pfam" id="PF07717">
    <property type="entry name" value="OB_NTP_bind"/>
    <property type="match status" value="1"/>
</dbReference>
<dbReference type="Proteomes" id="UP000192343">
    <property type="component" value="Unassembled WGS sequence"/>
</dbReference>
<evidence type="ECO:0000256" key="4">
    <source>
        <dbReference type="ARBA" id="ARBA00022806"/>
    </source>
</evidence>
<dbReference type="PANTHER" id="PTHR18934">
    <property type="entry name" value="ATP-DEPENDENT RNA HELICASE"/>
    <property type="match status" value="1"/>
</dbReference>
<dbReference type="InterPro" id="IPR014001">
    <property type="entry name" value="Helicase_ATP-bd"/>
</dbReference>
<dbReference type="SMART" id="SM00487">
    <property type="entry name" value="DEXDc"/>
    <property type="match status" value="1"/>
</dbReference>
<feature type="domain" description="Helicase C-terminal" evidence="7">
    <location>
        <begin position="200"/>
        <end position="375"/>
    </location>
</feature>
<keyword evidence="3" id="KW-0378">Hydrolase</keyword>
<comment type="caution">
    <text evidence="8">The sequence shown here is derived from an EMBL/GenBank/DDBJ whole genome shotgun (WGS) entry which is preliminary data.</text>
</comment>
<dbReference type="OrthoDB" id="9808833at2"/>
<sequence length="831" mass="93544">MSPENLPVYQQKEKILDALKENQVIIVESPTGSGKTTQLPLILHRAGYSDGGTIGVTQPRRIAALSVSDYIAKQIGSEIPGEVGYKMRFDDQTLPETRIKIMTDGILLQEMKADRYLSRYSAIIVDEAHERSLNIDFILGLLKQVLEARKDFKVVVSSATINPVVFSEYFSGAPIIHIDTRIYPIKEIYEPLPERSSEETLVQTIVDIVRKKIQQKSPGDVLIFLQGERNIKECVNALESSSFSPRLKVLPLYGRLSKEEQERVFDETPEGKYKVVVATNIAETSVTIDGITTVIDSGLAKINYYNPKTFTSSLVENPISQASCNQRKGRAGRTQPGTCFRLYSKKDFRERPLFTMEEIYRTDLSEVVLRMAELGISDFEEFDFISSPGIQGIRSAVETLYTLEALDGERHLSRVGEMMVQFPLLPRHSRMIVEGIMRHPDVLEEILIAAAFLSANTPFLLPQGEEMEARRAHHQFADAAGDFVSYLKLFRAFTASKNKKRFCEHHYLDERIVHEIVNIQQQLSQIVSDMGVPISSGGSMEDYLCAVSTGLIQFVCARSGRGVYHSLTAEQIQIHPGSVMFRENPQYIVAGEIVKTSRTFARSVSPLKKEWLARISPLLAKGLAPGKGGKEERSTREKQRDTTWEVQIAGVTFMLKQGSGKGKGKKKLALLPYQDLKKAIKRSRGDLSGSNLGNLRGVVVYEGREFLNGEKLRKIVRWMKHIELPQMLTSDWPQGKTFNSYQGMEELAGILEKLLLLAPSKKNSSVLGFLALYTNGEGNYWLKPAKRFSTAVEMSLASLEVLIDELDPKANKKYAKTVNDRYRFLSRLYEE</sequence>
<accession>A0A1Y1RWF5</accession>
<dbReference type="InterPro" id="IPR027417">
    <property type="entry name" value="P-loop_NTPase"/>
</dbReference>
<dbReference type="GO" id="GO:0005524">
    <property type="term" value="F:ATP binding"/>
    <property type="evidence" value="ECO:0007669"/>
    <property type="project" value="UniProtKB-KW"/>
</dbReference>
<dbReference type="InterPro" id="IPR001650">
    <property type="entry name" value="Helicase_C-like"/>
</dbReference>
<dbReference type="Gene3D" id="1.20.120.1080">
    <property type="match status" value="1"/>
</dbReference>
<dbReference type="InterPro" id="IPR011545">
    <property type="entry name" value="DEAD/DEAH_box_helicase_dom"/>
</dbReference>
<dbReference type="Gene3D" id="3.40.50.300">
    <property type="entry name" value="P-loop containing nucleotide triphosphate hydrolases"/>
    <property type="match status" value="2"/>
</dbReference>
<name>A0A1Y1RWF5_9SPIO</name>
<dbReference type="Pfam" id="PF00270">
    <property type="entry name" value="DEAD"/>
    <property type="match status" value="1"/>
</dbReference>
<reference evidence="8 9" key="1">
    <citation type="submission" date="2017-03" db="EMBL/GenBank/DDBJ databases">
        <title>Draft Genome sequence of Marispirochaeta sp. strain JC444.</title>
        <authorList>
            <person name="Shivani Y."/>
            <person name="Subhash Y."/>
            <person name="Sasikala C."/>
            <person name="Ramana C."/>
        </authorList>
    </citation>
    <scope>NUCLEOTIDE SEQUENCE [LARGE SCALE GENOMIC DNA]</scope>
    <source>
        <strain evidence="8 9">JC444</strain>
    </source>
</reference>
<evidence type="ECO:0000259" key="6">
    <source>
        <dbReference type="PROSITE" id="PS51192"/>
    </source>
</evidence>
<comment type="similarity">
    <text evidence="1">Belongs to the DEAD box helicase family. DEAH subfamily.</text>
</comment>
<organism evidence="8 9">
    <name type="scientific">Marispirochaeta aestuarii</name>
    <dbReference type="NCBI Taxonomy" id="1963862"/>
    <lineage>
        <taxon>Bacteria</taxon>
        <taxon>Pseudomonadati</taxon>
        <taxon>Spirochaetota</taxon>
        <taxon>Spirochaetia</taxon>
        <taxon>Spirochaetales</taxon>
        <taxon>Spirochaetaceae</taxon>
        <taxon>Marispirochaeta</taxon>
    </lineage>
</organism>
<evidence type="ECO:0000256" key="3">
    <source>
        <dbReference type="ARBA" id="ARBA00022801"/>
    </source>
</evidence>
<keyword evidence="4 8" id="KW-0347">Helicase</keyword>
<dbReference type="InterPro" id="IPR002464">
    <property type="entry name" value="DNA/RNA_helicase_DEAH_CS"/>
</dbReference>
<evidence type="ECO:0000256" key="1">
    <source>
        <dbReference type="ARBA" id="ARBA00008792"/>
    </source>
</evidence>
<dbReference type="Pfam" id="PF00271">
    <property type="entry name" value="Helicase_C"/>
    <property type="match status" value="1"/>
</dbReference>
<keyword evidence="2" id="KW-0547">Nucleotide-binding</keyword>
<dbReference type="InterPro" id="IPR007502">
    <property type="entry name" value="Helicase-assoc_dom"/>
</dbReference>
<dbReference type="SUPFAM" id="SSF52540">
    <property type="entry name" value="P-loop containing nucleoside triphosphate hydrolases"/>
    <property type="match status" value="1"/>
</dbReference>
<keyword evidence="5" id="KW-0067">ATP-binding</keyword>
<dbReference type="GO" id="GO:0004386">
    <property type="term" value="F:helicase activity"/>
    <property type="evidence" value="ECO:0007669"/>
    <property type="project" value="UniProtKB-KW"/>
</dbReference>
<dbReference type="EMBL" id="MWQY01000013">
    <property type="protein sequence ID" value="ORC34528.1"/>
    <property type="molecule type" value="Genomic_DNA"/>
</dbReference>
<dbReference type="Pfam" id="PF21010">
    <property type="entry name" value="HA2_C"/>
    <property type="match status" value="1"/>
</dbReference>
<dbReference type="AlphaFoldDB" id="A0A1Y1RWF5"/>
<dbReference type="GO" id="GO:0016787">
    <property type="term" value="F:hydrolase activity"/>
    <property type="evidence" value="ECO:0007669"/>
    <property type="project" value="UniProtKB-KW"/>
</dbReference>
<dbReference type="SMART" id="SM00490">
    <property type="entry name" value="HELICc"/>
    <property type="match status" value="1"/>
</dbReference>
<proteinExistence type="inferred from homology"/>
<dbReference type="InterPro" id="IPR011709">
    <property type="entry name" value="DEAD-box_helicase_OB_fold"/>
</dbReference>
<dbReference type="STRING" id="1963862.B4O97_12335"/>
<gene>
    <name evidence="8" type="ORF">B4O97_12335</name>
</gene>
<feature type="domain" description="Helicase ATP-binding" evidence="6">
    <location>
        <begin position="16"/>
        <end position="179"/>
    </location>
</feature>
<dbReference type="CDD" id="cd18791">
    <property type="entry name" value="SF2_C_RHA"/>
    <property type="match status" value="1"/>
</dbReference>